<dbReference type="OrthoDB" id="9816363at2"/>
<dbReference type="InterPro" id="IPR050313">
    <property type="entry name" value="Carb_Metab_HTH_regulators"/>
</dbReference>
<keyword evidence="1" id="KW-0805">Transcription regulation</keyword>
<evidence type="ECO:0000256" key="4">
    <source>
        <dbReference type="SAM" id="MobiDB-lite"/>
    </source>
</evidence>
<evidence type="ECO:0000313" key="7">
    <source>
        <dbReference type="Proteomes" id="UP000190135"/>
    </source>
</evidence>
<dbReference type="InterPro" id="IPR001034">
    <property type="entry name" value="DeoR_HTH"/>
</dbReference>
<feature type="compositionally biased region" description="Gly residues" evidence="4">
    <location>
        <begin position="286"/>
        <end position="295"/>
    </location>
</feature>
<name>A0A1T4T3T2_9HYPH</name>
<dbReference type="PANTHER" id="PTHR30363:SF55">
    <property type="entry name" value="HTH-TYPE TRANSCRIPTIONAL REGULATOR ULAR"/>
    <property type="match status" value="1"/>
</dbReference>
<feature type="region of interest" description="Disordered" evidence="4">
    <location>
        <begin position="261"/>
        <end position="295"/>
    </location>
</feature>
<dbReference type="PROSITE" id="PS00894">
    <property type="entry name" value="HTH_DEOR_1"/>
    <property type="match status" value="1"/>
</dbReference>
<feature type="domain" description="HTH deoR-type" evidence="5">
    <location>
        <begin position="3"/>
        <end position="58"/>
    </location>
</feature>
<dbReference type="InterPro" id="IPR036388">
    <property type="entry name" value="WH-like_DNA-bd_sf"/>
</dbReference>
<dbReference type="SUPFAM" id="SSF100950">
    <property type="entry name" value="NagB/RpiA/CoA transferase-like"/>
    <property type="match status" value="1"/>
</dbReference>
<keyword evidence="2" id="KW-0238">DNA-binding</keyword>
<dbReference type="SUPFAM" id="SSF46785">
    <property type="entry name" value="Winged helix' DNA-binding domain"/>
    <property type="match status" value="1"/>
</dbReference>
<evidence type="ECO:0000256" key="1">
    <source>
        <dbReference type="ARBA" id="ARBA00023015"/>
    </source>
</evidence>
<protein>
    <submittedName>
        <fullName evidence="6">Transcriptional regulator, DeoR family</fullName>
    </submittedName>
</protein>
<dbReference type="Proteomes" id="UP000190135">
    <property type="component" value="Unassembled WGS sequence"/>
</dbReference>
<dbReference type="InterPro" id="IPR018356">
    <property type="entry name" value="Tscrpt_reg_HTH_DeoR_CS"/>
</dbReference>
<dbReference type="PRINTS" id="PR00037">
    <property type="entry name" value="HTHLACR"/>
</dbReference>
<accession>A0A1T4T3T2</accession>
<dbReference type="RefSeq" id="WP_078710048.1">
    <property type="nucleotide sequence ID" value="NZ_FUXL01000018.1"/>
</dbReference>
<proteinExistence type="predicted"/>
<dbReference type="SMART" id="SM01134">
    <property type="entry name" value="DeoRC"/>
    <property type="match status" value="1"/>
</dbReference>
<evidence type="ECO:0000313" key="6">
    <source>
        <dbReference type="EMBL" id="SKA35057.1"/>
    </source>
</evidence>
<dbReference type="Pfam" id="PF08220">
    <property type="entry name" value="HTH_DeoR"/>
    <property type="match status" value="1"/>
</dbReference>
<evidence type="ECO:0000256" key="3">
    <source>
        <dbReference type="ARBA" id="ARBA00023163"/>
    </source>
</evidence>
<keyword evidence="3" id="KW-0804">Transcription</keyword>
<dbReference type="Gene3D" id="1.10.10.10">
    <property type="entry name" value="Winged helix-like DNA-binding domain superfamily/Winged helix DNA-binding domain"/>
    <property type="match status" value="1"/>
</dbReference>
<evidence type="ECO:0000259" key="5">
    <source>
        <dbReference type="PROSITE" id="PS51000"/>
    </source>
</evidence>
<dbReference type="PANTHER" id="PTHR30363">
    <property type="entry name" value="HTH-TYPE TRANSCRIPTIONAL REGULATOR SRLR-RELATED"/>
    <property type="match status" value="1"/>
</dbReference>
<dbReference type="SMART" id="SM00420">
    <property type="entry name" value="HTH_DEOR"/>
    <property type="match status" value="1"/>
</dbReference>
<organism evidence="6 7">
    <name type="scientific">Consotaella salsifontis</name>
    <dbReference type="NCBI Taxonomy" id="1365950"/>
    <lineage>
        <taxon>Bacteria</taxon>
        <taxon>Pseudomonadati</taxon>
        <taxon>Pseudomonadota</taxon>
        <taxon>Alphaproteobacteria</taxon>
        <taxon>Hyphomicrobiales</taxon>
        <taxon>Aurantimonadaceae</taxon>
        <taxon>Consotaella</taxon>
    </lineage>
</organism>
<reference evidence="6 7" key="1">
    <citation type="submission" date="2017-02" db="EMBL/GenBank/DDBJ databases">
        <authorList>
            <person name="Peterson S.W."/>
        </authorList>
    </citation>
    <scope>NUCLEOTIDE SEQUENCE [LARGE SCALE GENOMIC DNA]</scope>
    <source>
        <strain evidence="6 7">USBA 369</strain>
    </source>
</reference>
<dbReference type="InterPro" id="IPR037171">
    <property type="entry name" value="NagB/RpiA_transferase-like"/>
</dbReference>
<dbReference type="InterPro" id="IPR036390">
    <property type="entry name" value="WH_DNA-bd_sf"/>
</dbReference>
<sequence>MLKEDRLKSILKYIEGKTAASYRELSAIVDVSSATLRRDVEDLDRQGLLRRVRGGVAPLDTVERQPLPSYFFSEEEARHADAKDAIASAALSLCHVPDTLILFGGTTVARFAEHLPRAGLTVLTNSLPVVNHLTAHTDNRTFMTGGQVFGQSGIVLSPFEADSMRQVAASTFFIGCHAVSTAGILEEDPMPIQVFNALRRQAERLVVLADSSKFLAGRSLVLCPLKAVDVFVTDDGISERSHQMLVDEGVTVLVAPTGRVSSSRDASRAGDNGGEAAGGRREAGIVRGGGVLEAS</sequence>
<dbReference type="PROSITE" id="PS51000">
    <property type="entry name" value="HTH_DEOR_2"/>
    <property type="match status" value="1"/>
</dbReference>
<dbReference type="STRING" id="1365950.SAMN05428963_11850"/>
<dbReference type="AlphaFoldDB" id="A0A1T4T3T2"/>
<gene>
    <name evidence="6" type="ORF">SAMN05428963_11850</name>
</gene>
<dbReference type="InterPro" id="IPR014036">
    <property type="entry name" value="DeoR-like_C"/>
</dbReference>
<dbReference type="GO" id="GO:0003677">
    <property type="term" value="F:DNA binding"/>
    <property type="evidence" value="ECO:0007669"/>
    <property type="project" value="UniProtKB-KW"/>
</dbReference>
<dbReference type="EMBL" id="FUXL01000018">
    <property type="protein sequence ID" value="SKA35057.1"/>
    <property type="molecule type" value="Genomic_DNA"/>
</dbReference>
<evidence type="ECO:0000256" key="2">
    <source>
        <dbReference type="ARBA" id="ARBA00023125"/>
    </source>
</evidence>
<keyword evidence="7" id="KW-1185">Reference proteome</keyword>
<dbReference type="GO" id="GO:0003700">
    <property type="term" value="F:DNA-binding transcription factor activity"/>
    <property type="evidence" value="ECO:0007669"/>
    <property type="project" value="InterPro"/>
</dbReference>
<dbReference type="Pfam" id="PF00455">
    <property type="entry name" value="DeoRC"/>
    <property type="match status" value="1"/>
</dbReference>